<evidence type="ECO:0000313" key="3">
    <source>
        <dbReference type="Proteomes" id="UP000094527"/>
    </source>
</evidence>
<feature type="compositionally biased region" description="Basic and acidic residues" evidence="1">
    <location>
        <begin position="26"/>
        <end position="39"/>
    </location>
</feature>
<reference evidence="2 3" key="1">
    <citation type="journal article" date="2016" name="Genome Biol. Evol.">
        <title>Gene Family Evolution Reflects Adaptation to Soil Environmental Stressors in the Genome of the Collembolan Orchesella cincta.</title>
        <authorList>
            <person name="Faddeeva-Vakhrusheva A."/>
            <person name="Derks M.F."/>
            <person name="Anvar S.Y."/>
            <person name="Agamennone V."/>
            <person name="Suring W."/>
            <person name="Smit S."/>
            <person name="van Straalen N.M."/>
            <person name="Roelofs D."/>
        </authorList>
    </citation>
    <scope>NUCLEOTIDE SEQUENCE [LARGE SCALE GENOMIC DNA]</scope>
    <source>
        <tissue evidence="2">Mixed pool</tissue>
    </source>
</reference>
<dbReference type="Proteomes" id="UP000094527">
    <property type="component" value="Unassembled WGS sequence"/>
</dbReference>
<keyword evidence="3" id="KW-1185">Reference proteome</keyword>
<sequence>MEGHEQGTVSDNSQKEAEVKLATGQNHHDNEASHSKENSDTELVPFVPPMTVKEDYNGVSKYSETVEKEANKESDQLPLSSEIIDENNNADAERPTPSHVLSETPSLPFSFLKDLSLSYESGSSCCWWKSRSMHGKCQVQPLIKKLKNKYGPKKKKNEDELFKTVKVVKGLCSMCIQDSEDHCECCCHKEPEPEDEKECDPPNGKPKPLLVTESEYRSSYQWPGENCSRKSPGTKTLNEHLQHLGRMHKLYNRPPWNYSTFMPPPTTYESLRNTETKLNALDSALKASKLDNIYVNVS</sequence>
<name>A0A1D2MRZ1_ORCCI</name>
<dbReference type="AlphaFoldDB" id="A0A1D2MRZ1"/>
<evidence type="ECO:0000313" key="2">
    <source>
        <dbReference type="EMBL" id="ODM95850.1"/>
    </source>
</evidence>
<organism evidence="2 3">
    <name type="scientific">Orchesella cincta</name>
    <name type="common">Springtail</name>
    <name type="synonym">Podura cincta</name>
    <dbReference type="NCBI Taxonomy" id="48709"/>
    <lineage>
        <taxon>Eukaryota</taxon>
        <taxon>Metazoa</taxon>
        <taxon>Ecdysozoa</taxon>
        <taxon>Arthropoda</taxon>
        <taxon>Hexapoda</taxon>
        <taxon>Collembola</taxon>
        <taxon>Entomobryomorpha</taxon>
        <taxon>Entomobryoidea</taxon>
        <taxon>Orchesellidae</taxon>
        <taxon>Orchesellinae</taxon>
        <taxon>Orchesella</taxon>
    </lineage>
</organism>
<dbReference type="EMBL" id="LJIJ01000614">
    <property type="protein sequence ID" value="ODM95850.1"/>
    <property type="molecule type" value="Genomic_DNA"/>
</dbReference>
<protein>
    <submittedName>
        <fullName evidence="2">Uncharacterized protein</fullName>
    </submittedName>
</protein>
<accession>A0A1D2MRZ1</accession>
<feature type="region of interest" description="Disordered" evidence="1">
    <location>
        <begin position="1"/>
        <end position="58"/>
    </location>
</feature>
<evidence type="ECO:0000256" key="1">
    <source>
        <dbReference type="SAM" id="MobiDB-lite"/>
    </source>
</evidence>
<proteinExistence type="predicted"/>
<comment type="caution">
    <text evidence="2">The sequence shown here is derived from an EMBL/GenBank/DDBJ whole genome shotgun (WGS) entry which is preliminary data.</text>
</comment>
<gene>
    <name evidence="2" type="ORF">Ocin01_10847</name>
</gene>